<protein>
    <submittedName>
        <fullName evidence="1">Uncharacterized protein</fullName>
    </submittedName>
</protein>
<reference evidence="1" key="1">
    <citation type="submission" date="2014-09" db="EMBL/GenBank/DDBJ databases">
        <authorList>
            <person name="Magalhaes I.L.F."/>
            <person name="Oliveira U."/>
            <person name="Santos F.R."/>
            <person name="Vidigal T.H.D.A."/>
            <person name="Brescovit A.D."/>
            <person name="Santos A.J."/>
        </authorList>
    </citation>
    <scope>NUCLEOTIDE SEQUENCE</scope>
    <source>
        <tissue evidence="1">Shoot tissue taken approximately 20 cm above the soil surface</tissue>
    </source>
</reference>
<accession>A0A0A8XXP9</accession>
<proteinExistence type="predicted"/>
<organism evidence="1">
    <name type="scientific">Arundo donax</name>
    <name type="common">Giant reed</name>
    <name type="synonym">Donax arundinaceus</name>
    <dbReference type="NCBI Taxonomy" id="35708"/>
    <lineage>
        <taxon>Eukaryota</taxon>
        <taxon>Viridiplantae</taxon>
        <taxon>Streptophyta</taxon>
        <taxon>Embryophyta</taxon>
        <taxon>Tracheophyta</taxon>
        <taxon>Spermatophyta</taxon>
        <taxon>Magnoliopsida</taxon>
        <taxon>Liliopsida</taxon>
        <taxon>Poales</taxon>
        <taxon>Poaceae</taxon>
        <taxon>PACMAD clade</taxon>
        <taxon>Arundinoideae</taxon>
        <taxon>Arundineae</taxon>
        <taxon>Arundo</taxon>
    </lineage>
</organism>
<evidence type="ECO:0000313" key="1">
    <source>
        <dbReference type="EMBL" id="JAD18779.1"/>
    </source>
</evidence>
<reference evidence="1" key="2">
    <citation type="journal article" date="2015" name="Data Brief">
        <title>Shoot transcriptome of the giant reed, Arundo donax.</title>
        <authorList>
            <person name="Barrero R.A."/>
            <person name="Guerrero F.D."/>
            <person name="Moolhuijzen P."/>
            <person name="Goolsby J.A."/>
            <person name="Tidwell J."/>
            <person name="Bellgard S.E."/>
            <person name="Bellgard M.I."/>
        </authorList>
    </citation>
    <scope>NUCLEOTIDE SEQUENCE</scope>
    <source>
        <tissue evidence="1">Shoot tissue taken approximately 20 cm above the soil surface</tissue>
    </source>
</reference>
<dbReference type="EMBL" id="GBRH01279116">
    <property type="protein sequence ID" value="JAD18779.1"/>
    <property type="molecule type" value="Transcribed_RNA"/>
</dbReference>
<sequence>MKLIQFRQSFEHVVQSNNSQILSPQVFFTARTGDL</sequence>
<dbReference type="AlphaFoldDB" id="A0A0A8XXP9"/>
<name>A0A0A8XXP9_ARUDO</name>